<evidence type="ECO:0000313" key="1">
    <source>
        <dbReference type="EMBL" id="OWK39086.1"/>
    </source>
</evidence>
<comment type="caution">
    <text evidence="1">The sequence shown here is derived from an EMBL/GenBank/DDBJ whole genome shotgun (WGS) entry which is preliminary data.</text>
</comment>
<dbReference type="AlphaFoldDB" id="A0A225DNN0"/>
<gene>
    <name evidence="1" type="ORF">FRUB_06168</name>
</gene>
<dbReference type="RefSeq" id="WP_143393548.1">
    <property type="nucleotide sequence ID" value="NZ_NIDE01000011.1"/>
</dbReference>
<reference evidence="2" key="1">
    <citation type="submission" date="2017-06" db="EMBL/GenBank/DDBJ databases">
        <title>Genome analysis of Fimbriiglobus ruber SP5, the first member of the order Planctomycetales with confirmed chitinolytic capability.</title>
        <authorList>
            <person name="Ravin N.V."/>
            <person name="Rakitin A.L."/>
            <person name="Ivanova A.A."/>
            <person name="Beletsky A.V."/>
            <person name="Kulichevskaya I.S."/>
            <person name="Mardanov A.V."/>
            <person name="Dedysh S.N."/>
        </authorList>
    </citation>
    <scope>NUCLEOTIDE SEQUENCE [LARGE SCALE GENOMIC DNA]</scope>
    <source>
        <strain evidence="2">SP5</strain>
    </source>
</reference>
<keyword evidence="2" id="KW-1185">Reference proteome</keyword>
<accession>A0A225DNN0</accession>
<dbReference type="EMBL" id="NIDE01000011">
    <property type="protein sequence ID" value="OWK39086.1"/>
    <property type="molecule type" value="Genomic_DNA"/>
</dbReference>
<name>A0A225DNN0_9BACT</name>
<dbReference type="Proteomes" id="UP000214646">
    <property type="component" value="Unassembled WGS sequence"/>
</dbReference>
<dbReference type="OrthoDB" id="286714at2"/>
<evidence type="ECO:0000313" key="2">
    <source>
        <dbReference type="Proteomes" id="UP000214646"/>
    </source>
</evidence>
<protein>
    <submittedName>
        <fullName evidence="1">Uncharacterized protein</fullName>
    </submittedName>
</protein>
<organism evidence="1 2">
    <name type="scientific">Fimbriiglobus ruber</name>
    <dbReference type="NCBI Taxonomy" id="1908690"/>
    <lineage>
        <taxon>Bacteria</taxon>
        <taxon>Pseudomonadati</taxon>
        <taxon>Planctomycetota</taxon>
        <taxon>Planctomycetia</taxon>
        <taxon>Gemmatales</taxon>
        <taxon>Gemmataceae</taxon>
        <taxon>Fimbriiglobus</taxon>
    </lineage>
</organism>
<sequence length="129" mass="13926">MSEPSGKIVARPMVVRACGHQQEFQHYEKDKFRAQRLAKFQGSRCAECVAKLQEEQRRSQGIPKAEALKSLPAGAQVSLTLLPGDTWQGTLTALGKTVEIVGPVGAGPQAVVVAMARLWAVDAGQDEEK</sequence>
<proteinExistence type="predicted"/>